<proteinExistence type="predicted"/>
<dbReference type="PANTHER" id="PTHR43695">
    <property type="entry name" value="PUTATIVE (AFU_ORTHOLOGUE AFUA_2G17250)-RELATED"/>
    <property type="match status" value="1"/>
</dbReference>
<evidence type="ECO:0000313" key="2">
    <source>
        <dbReference type="Proteomes" id="UP000241462"/>
    </source>
</evidence>
<dbReference type="AlphaFoldDB" id="A0A2T2ZS85"/>
<dbReference type="Proteomes" id="UP000241462">
    <property type="component" value="Unassembled WGS sequence"/>
</dbReference>
<keyword evidence="1" id="KW-0378">Hydrolase</keyword>
<dbReference type="InterPro" id="IPR036514">
    <property type="entry name" value="SGNH_hydro_sf"/>
</dbReference>
<reference evidence="1 2" key="1">
    <citation type="journal article" date="2018" name="Mycol. Prog.">
        <title>Coniella lustricola, a new species from submerged detritus.</title>
        <authorList>
            <person name="Raudabaugh D.B."/>
            <person name="Iturriaga T."/>
            <person name="Carver A."/>
            <person name="Mondo S."/>
            <person name="Pangilinan J."/>
            <person name="Lipzen A."/>
            <person name="He G."/>
            <person name="Amirebrahimi M."/>
            <person name="Grigoriev I.V."/>
            <person name="Miller A.N."/>
        </authorList>
    </citation>
    <scope>NUCLEOTIDE SEQUENCE [LARGE SCALE GENOMIC DNA]</scope>
    <source>
        <strain evidence="1 2">B22-T-1</strain>
    </source>
</reference>
<dbReference type="OrthoDB" id="5041285at2759"/>
<dbReference type="STRING" id="2025994.A0A2T2ZS85"/>
<name>A0A2T2ZS85_9PEZI</name>
<dbReference type="InParanoid" id="A0A2T2ZS85"/>
<gene>
    <name evidence="1" type="ORF">BD289DRAFT_510098</name>
</gene>
<organism evidence="1 2">
    <name type="scientific">Coniella lustricola</name>
    <dbReference type="NCBI Taxonomy" id="2025994"/>
    <lineage>
        <taxon>Eukaryota</taxon>
        <taxon>Fungi</taxon>
        <taxon>Dikarya</taxon>
        <taxon>Ascomycota</taxon>
        <taxon>Pezizomycotina</taxon>
        <taxon>Sordariomycetes</taxon>
        <taxon>Sordariomycetidae</taxon>
        <taxon>Diaporthales</taxon>
        <taxon>Schizoparmaceae</taxon>
        <taxon>Coniella</taxon>
    </lineage>
</organism>
<dbReference type="Gene3D" id="3.40.50.1110">
    <property type="entry name" value="SGNH hydrolase"/>
    <property type="match status" value="1"/>
</dbReference>
<dbReference type="EMBL" id="KZ678831">
    <property type="protein sequence ID" value="PSR74789.1"/>
    <property type="molecule type" value="Genomic_DNA"/>
</dbReference>
<dbReference type="PANTHER" id="PTHR43695:SF2">
    <property type="entry name" value="PUTATIVE (AFU_ORTHOLOGUE AFUA_2G17250)-RELATED"/>
    <property type="match status" value="1"/>
</dbReference>
<accession>A0A2T2ZS85</accession>
<evidence type="ECO:0000313" key="1">
    <source>
        <dbReference type="EMBL" id="PSR74789.1"/>
    </source>
</evidence>
<keyword evidence="2" id="KW-1185">Reference proteome</keyword>
<dbReference type="GO" id="GO:0016787">
    <property type="term" value="F:hydrolase activity"/>
    <property type="evidence" value="ECO:0007669"/>
    <property type="project" value="UniProtKB-KW"/>
</dbReference>
<protein>
    <submittedName>
        <fullName evidence="1">SGNH hydrolase-type esterase domain-containing protein</fullName>
    </submittedName>
</protein>
<dbReference type="SUPFAM" id="SSF52266">
    <property type="entry name" value="SGNH hydrolase"/>
    <property type="match status" value="1"/>
</dbReference>
<dbReference type="InterPro" id="IPR037459">
    <property type="entry name" value="RhgT-like"/>
</dbReference>
<sequence length="196" mass="21447">MDETLRYEHFGANDQKAAANETLLEYQTNLQNLALQAQDAGATPILLTPLSRRDFTTPTNLTLNLIDQRTYTIYAAANTSTSYLDLNQASVEYLLAIGNATAQTYDLACTDETHLNDWGSVVFGRMVADLVLGHAPVVHVHDGSDGQSEHVQKSENNKAKVPAWGDLKSWFVPNATLSADIWHGVWAQGGDCPLES</sequence>